<evidence type="ECO:0000256" key="1">
    <source>
        <dbReference type="SAM" id="Coils"/>
    </source>
</evidence>
<dbReference type="Proteomes" id="UP000216164">
    <property type="component" value="Unassembled WGS sequence"/>
</dbReference>
<evidence type="ECO:0000256" key="2">
    <source>
        <dbReference type="SAM" id="Phobius"/>
    </source>
</evidence>
<gene>
    <name evidence="3" type="ORF">B7R77_03005</name>
</gene>
<dbReference type="EMBL" id="NCTK01000001">
    <property type="protein sequence ID" value="OYQ12323.1"/>
    <property type="molecule type" value="Genomic_DNA"/>
</dbReference>
<keyword evidence="1" id="KW-0175">Coiled coil</keyword>
<feature type="coiled-coil region" evidence="1">
    <location>
        <begin position="18"/>
        <end position="56"/>
    </location>
</feature>
<proteinExistence type="predicted"/>
<evidence type="ECO:0008006" key="5">
    <source>
        <dbReference type="Google" id="ProtNLM"/>
    </source>
</evidence>
<keyword evidence="2" id="KW-0812">Transmembrane</keyword>
<dbReference type="RefSeq" id="WP_003268747.1">
    <property type="nucleotide sequence ID" value="NZ_NCTK01000001.1"/>
</dbReference>
<feature type="transmembrane region" description="Helical" evidence="2">
    <location>
        <begin position="79"/>
        <end position="101"/>
    </location>
</feature>
<evidence type="ECO:0000313" key="4">
    <source>
        <dbReference type="Proteomes" id="UP000216164"/>
    </source>
</evidence>
<organism evidence="3 4">
    <name type="scientific">Ralstonia solanacearum K60</name>
    <dbReference type="NCBI Taxonomy" id="1091042"/>
    <lineage>
        <taxon>Bacteria</taxon>
        <taxon>Pseudomonadati</taxon>
        <taxon>Pseudomonadota</taxon>
        <taxon>Betaproteobacteria</taxon>
        <taxon>Burkholderiales</taxon>
        <taxon>Burkholderiaceae</taxon>
        <taxon>Ralstonia</taxon>
        <taxon>Ralstonia solanacearum species complex</taxon>
    </lineage>
</organism>
<protein>
    <recommendedName>
        <fullName evidence="5">Transmembrane protein</fullName>
    </recommendedName>
</protein>
<sequence>MPLDSEELRILGRIEGKLDAQAENLKQCTDAVNNLESRLAAQMAEMDRRVRELEIANPAQANKDLEEHGKRLNALERSATVSGAIAGAGASIGMAVVVELLKRKIGM</sequence>
<dbReference type="AlphaFoldDB" id="A0AAP8D363"/>
<keyword evidence="2" id="KW-1133">Transmembrane helix</keyword>
<accession>A0AAP8D363</accession>
<reference evidence="3 4" key="1">
    <citation type="submission" date="2017-04" db="EMBL/GenBank/DDBJ databases">
        <title>Genome Announcement: Closed genomes of Ralstonia solanacearum strains K60, UW551, and UW700.</title>
        <authorList>
            <person name="Hayes M."/>
            <person name="Macintyre A.M."/>
            <person name="Allen C."/>
        </authorList>
    </citation>
    <scope>NUCLEOTIDE SEQUENCE [LARGE SCALE GENOMIC DNA]</scope>
    <source>
        <strain evidence="3 4">UW25</strain>
    </source>
</reference>
<comment type="caution">
    <text evidence="3">The sequence shown here is derived from an EMBL/GenBank/DDBJ whole genome shotgun (WGS) entry which is preliminary data.</text>
</comment>
<name>A0AAP8D363_RALSL</name>
<evidence type="ECO:0000313" key="3">
    <source>
        <dbReference type="EMBL" id="OYQ12323.1"/>
    </source>
</evidence>
<keyword evidence="2" id="KW-0472">Membrane</keyword>